<proteinExistence type="predicted"/>
<gene>
    <name evidence="2" type="ORF">IFM89_011141</name>
</gene>
<feature type="region of interest" description="Disordered" evidence="1">
    <location>
        <begin position="331"/>
        <end position="360"/>
    </location>
</feature>
<dbReference type="AlphaFoldDB" id="A0A835HLR1"/>
<accession>A0A835HLR1</accession>
<sequence length="387" mass="42840">MKAKAVVASGMVWQVGDGRSLPMPIRSAITSTIIRANIPNKLVWQFTKNEDLYHLFFWVRGQEEFGSIPSFVLEQMHIYEANFDVANWFFICLSINTPTDINDMCSPALFCAIMDDWNRAFTDDVEVTDEQMENDSTPIAPETMWINPPLGWSMRDAPKIDLALNQAAKNYGVLGSGIPFGNPLCIAGKIKTTEFGKSNFGFELEPPTNQVLWASPQNSQLMALLRAAQNQNPNPNPSSVAIKEEGAMVGSYMSDSALGTSALNARPTGVDHVSQVPVGLYNSFWRNNQDQPQTQQHHHNQNQQHQQHSLLMGDVQNSGIQELFNRLRSSGNYYSNHSHPQFSNEASSTSSPSSTVMEPSPITGGEVGYWNPTLSWANLPTANGAFP</sequence>
<name>A0A835HLR1_9MAGN</name>
<dbReference type="OrthoDB" id="1927254at2759"/>
<dbReference type="Proteomes" id="UP000631114">
    <property type="component" value="Unassembled WGS sequence"/>
</dbReference>
<comment type="caution">
    <text evidence="2">The sequence shown here is derived from an EMBL/GenBank/DDBJ whole genome shotgun (WGS) entry which is preliminary data.</text>
</comment>
<evidence type="ECO:0000313" key="2">
    <source>
        <dbReference type="EMBL" id="KAF9600612.1"/>
    </source>
</evidence>
<protein>
    <submittedName>
        <fullName evidence="2">Uncharacterized protein</fullName>
    </submittedName>
</protein>
<feature type="compositionally biased region" description="Polar residues" evidence="1">
    <location>
        <begin position="331"/>
        <end position="342"/>
    </location>
</feature>
<evidence type="ECO:0000313" key="3">
    <source>
        <dbReference type="Proteomes" id="UP000631114"/>
    </source>
</evidence>
<keyword evidence="3" id="KW-1185">Reference proteome</keyword>
<organism evidence="2 3">
    <name type="scientific">Coptis chinensis</name>
    <dbReference type="NCBI Taxonomy" id="261450"/>
    <lineage>
        <taxon>Eukaryota</taxon>
        <taxon>Viridiplantae</taxon>
        <taxon>Streptophyta</taxon>
        <taxon>Embryophyta</taxon>
        <taxon>Tracheophyta</taxon>
        <taxon>Spermatophyta</taxon>
        <taxon>Magnoliopsida</taxon>
        <taxon>Ranunculales</taxon>
        <taxon>Ranunculaceae</taxon>
        <taxon>Coptidoideae</taxon>
        <taxon>Coptis</taxon>
    </lineage>
</organism>
<evidence type="ECO:0000256" key="1">
    <source>
        <dbReference type="SAM" id="MobiDB-lite"/>
    </source>
</evidence>
<feature type="compositionally biased region" description="Low complexity" evidence="1">
    <location>
        <begin position="343"/>
        <end position="360"/>
    </location>
</feature>
<reference evidence="2 3" key="1">
    <citation type="submission" date="2020-10" db="EMBL/GenBank/DDBJ databases">
        <title>The Coptis chinensis genome and diversification of protoberbering-type alkaloids.</title>
        <authorList>
            <person name="Wang B."/>
            <person name="Shu S."/>
            <person name="Song C."/>
            <person name="Liu Y."/>
        </authorList>
    </citation>
    <scope>NUCLEOTIDE SEQUENCE [LARGE SCALE GENOMIC DNA]</scope>
    <source>
        <strain evidence="2">HL-2020</strain>
        <tissue evidence="2">Leaf</tissue>
    </source>
</reference>
<dbReference type="EMBL" id="JADFTS010000006">
    <property type="protein sequence ID" value="KAF9600612.1"/>
    <property type="molecule type" value="Genomic_DNA"/>
</dbReference>